<dbReference type="AlphaFoldDB" id="A0A4D5RDU6"/>
<accession>A0A4D5RDU6</accession>
<organism evidence="2">
    <name type="scientific">Ixodes scapularis</name>
    <name type="common">Black-legged tick</name>
    <name type="synonym">Deer tick</name>
    <dbReference type="NCBI Taxonomy" id="6945"/>
    <lineage>
        <taxon>Eukaryota</taxon>
        <taxon>Metazoa</taxon>
        <taxon>Ecdysozoa</taxon>
        <taxon>Arthropoda</taxon>
        <taxon>Chelicerata</taxon>
        <taxon>Arachnida</taxon>
        <taxon>Acari</taxon>
        <taxon>Parasitiformes</taxon>
        <taxon>Ixodida</taxon>
        <taxon>Ixodoidea</taxon>
        <taxon>Ixodidae</taxon>
        <taxon>Ixodinae</taxon>
        <taxon>Ixodes</taxon>
    </lineage>
</organism>
<evidence type="ECO:0000313" key="2">
    <source>
        <dbReference type="EMBL" id="MOY34681.1"/>
    </source>
</evidence>
<feature type="compositionally biased region" description="Low complexity" evidence="1">
    <location>
        <begin position="10"/>
        <end position="28"/>
    </location>
</feature>
<feature type="compositionally biased region" description="Low complexity" evidence="1">
    <location>
        <begin position="66"/>
        <end position="87"/>
    </location>
</feature>
<sequence>MSWKSSPMPRGRSFSALSGGALGSPGPSQTSVDETLFFRFWTSTVRRTTFCRRATPASSYSRCRGTRAAQSSERSSSMRSTSASPSTQTTMRGSRLARRTTSTWAPISRRQLRAALRRTKEWRRAIARAQQWSPWGVLPTSAVARFDRRRIPEIRPLQTFVVRGSKRAGALSWTLGEIANYHDCPASCCNPPRSSAGKLRRLPISPSVQLWEPQASLKALSVLSCFCVAPLPLRGACRANLLCTLLIAVFH</sequence>
<dbReference type="EMBL" id="GHJT01000710">
    <property type="protein sequence ID" value="MOY34681.1"/>
    <property type="molecule type" value="Transcribed_RNA"/>
</dbReference>
<evidence type="ECO:0000256" key="1">
    <source>
        <dbReference type="SAM" id="MobiDB-lite"/>
    </source>
</evidence>
<feature type="region of interest" description="Disordered" evidence="1">
    <location>
        <begin position="1"/>
        <end position="30"/>
    </location>
</feature>
<protein>
    <submittedName>
        <fullName evidence="2">Uncharacterized protein</fullName>
    </submittedName>
</protein>
<feature type="region of interest" description="Disordered" evidence="1">
    <location>
        <begin position="61"/>
        <end position="102"/>
    </location>
</feature>
<name>A0A4D5RDU6_IXOSC</name>
<proteinExistence type="predicted"/>
<reference evidence="2" key="1">
    <citation type="submission" date="2019-04" db="EMBL/GenBank/DDBJ databases">
        <title>An insight into the mialome of Ixodes scapularis.</title>
        <authorList>
            <person name="Ribeiro J.M."/>
            <person name="Mather T.N."/>
            <person name="Karim S."/>
        </authorList>
    </citation>
    <scope>NUCLEOTIDE SEQUENCE</scope>
</reference>